<comment type="similarity">
    <text evidence="1 3">Belongs to the TPP enzyme family.</text>
</comment>
<dbReference type="InterPro" id="IPR011766">
    <property type="entry name" value="TPP_enzyme_TPP-bd"/>
</dbReference>
<dbReference type="Gene3D" id="3.40.50.970">
    <property type="match status" value="2"/>
</dbReference>
<dbReference type="GO" id="GO:0005948">
    <property type="term" value="C:acetolactate synthase complex"/>
    <property type="evidence" value="ECO:0007669"/>
    <property type="project" value="TreeGrafter"/>
</dbReference>
<evidence type="ECO:0000256" key="2">
    <source>
        <dbReference type="ARBA" id="ARBA00023052"/>
    </source>
</evidence>
<evidence type="ECO:0000259" key="5">
    <source>
        <dbReference type="Pfam" id="PF02775"/>
    </source>
</evidence>
<dbReference type="AlphaFoldDB" id="A0A6C0ICL1"/>
<keyword evidence="2 3" id="KW-0786">Thiamine pyrophosphate</keyword>
<dbReference type="CDD" id="cd07035">
    <property type="entry name" value="TPP_PYR_POX_like"/>
    <property type="match status" value="1"/>
</dbReference>
<dbReference type="PANTHER" id="PTHR18968:SF13">
    <property type="entry name" value="ACETOLACTATE SYNTHASE CATALYTIC SUBUNIT, MITOCHONDRIAL"/>
    <property type="match status" value="1"/>
</dbReference>
<dbReference type="GO" id="GO:0050660">
    <property type="term" value="F:flavin adenine dinucleotide binding"/>
    <property type="evidence" value="ECO:0007669"/>
    <property type="project" value="TreeGrafter"/>
</dbReference>
<evidence type="ECO:0000313" key="7">
    <source>
        <dbReference type="EMBL" id="QHT90146.1"/>
    </source>
</evidence>
<dbReference type="Pfam" id="PF00205">
    <property type="entry name" value="TPP_enzyme_M"/>
    <property type="match status" value="1"/>
</dbReference>
<dbReference type="Pfam" id="PF02776">
    <property type="entry name" value="TPP_enzyme_N"/>
    <property type="match status" value="1"/>
</dbReference>
<dbReference type="Pfam" id="PF02775">
    <property type="entry name" value="TPP_enzyme_C"/>
    <property type="match status" value="1"/>
</dbReference>
<evidence type="ECO:0008006" key="8">
    <source>
        <dbReference type="Google" id="ProtNLM"/>
    </source>
</evidence>
<dbReference type="SUPFAM" id="SSF52518">
    <property type="entry name" value="Thiamin diphosphate-binding fold (THDP-binding)"/>
    <property type="match status" value="2"/>
</dbReference>
<dbReference type="Gene3D" id="3.40.50.1220">
    <property type="entry name" value="TPP-binding domain"/>
    <property type="match status" value="1"/>
</dbReference>
<dbReference type="InterPro" id="IPR012000">
    <property type="entry name" value="Thiamin_PyroP_enz_cen_dom"/>
</dbReference>
<name>A0A6C0ICL1_9ZZZZ</name>
<dbReference type="GO" id="GO:0000287">
    <property type="term" value="F:magnesium ion binding"/>
    <property type="evidence" value="ECO:0007669"/>
    <property type="project" value="InterPro"/>
</dbReference>
<feature type="domain" description="Thiamine pyrophosphate enzyme central" evidence="4">
    <location>
        <begin position="200"/>
        <end position="330"/>
    </location>
</feature>
<dbReference type="InterPro" id="IPR029035">
    <property type="entry name" value="DHS-like_NAD/FAD-binding_dom"/>
</dbReference>
<organism evidence="7">
    <name type="scientific">viral metagenome</name>
    <dbReference type="NCBI Taxonomy" id="1070528"/>
    <lineage>
        <taxon>unclassified sequences</taxon>
        <taxon>metagenomes</taxon>
        <taxon>organismal metagenomes</taxon>
    </lineage>
</organism>
<accession>A0A6C0ICL1</accession>
<feature type="domain" description="Thiamine pyrophosphate enzyme N-terminal TPP-binding" evidence="6">
    <location>
        <begin position="7"/>
        <end position="108"/>
    </location>
</feature>
<dbReference type="GO" id="GO:0009097">
    <property type="term" value="P:isoleucine biosynthetic process"/>
    <property type="evidence" value="ECO:0007669"/>
    <property type="project" value="TreeGrafter"/>
</dbReference>
<dbReference type="FunFam" id="3.40.50.970:FF:000007">
    <property type="entry name" value="Acetolactate synthase"/>
    <property type="match status" value="1"/>
</dbReference>
<evidence type="ECO:0000259" key="4">
    <source>
        <dbReference type="Pfam" id="PF00205"/>
    </source>
</evidence>
<sequence length="578" mass="63883">MTVYIVDHIINELANNDITTYFLVTGGAIAPFVDAVGRSKRAKYYCFQHEQAAAMAAEGYYRASGKIAVVLVTSGPGVQNILNGVCGCWYDSIPCLFISGQVNVKESLDFITAKPRQLGFQETPVADMFSSCTKYSKKIMNISDVSTIFTDALHAITTGRLGPALIDFPVNIQMTSNFEKFNLTIQAQYNRTPVNISMNDAISNSKRPLIILGNGARSAGSSIQKWIESVNIPFVTSWGGIDLIEHTHPLRIGSIGVYGDRIANYSIQNADLLIILGSRMDTRQTGGNPHLCSTKSIKIMVDIDEEEIKKLNQRGFNIDIPIISSIEEFILHNNPIKSDCPTWITILEQWKTAFGIESTRKGDIYKIMKELDLPEKCIIVADTGANLVWSMQSIPIKNGHRLFSNLGNSSMGYSLPASIGAAIATNNTIPIICIAGDGGIQMNIQELITVSALNLPITILVINNSGYGIIRQFQDSYFESRYTATDSKDLYGTNHLGIDFVCIGEAYNIKSYRISKNIKISRSGPILYDIIIDPEQKIYPKLEFGNSLENMAPHLPELHKYMIVDIIPPILQSGWITK</sequence>
<feature type="domain" description="Thiamine pyrophosphate enzyme TPP-binding" evidence="5">
    <location>
        <begin position="382"/>
        <end position="517"/>
    </location>
</feature>
<evidence type="ECO:0000259" key="6">
    <source>
        <dbReference type="Pfam" id="PF02776"/>
    </source>
</evidence>
<proteinExistence type="inferred from homology"/>
<protein>
    <recommendedName>
        <fullName evidence="8">Acetolactate synthase</fullName>
    </recommendedName>
</protein>
<evidence type="ECO:0000256" key="1">
    <source>
        <dbReference type="ARBA" id="ARBA00007812"/>
    </source>
</evidence>
<dbReference type="PANTHER" id="PTHR18968">
    <property type="entry name" value="THIAMINE PYROPHOSPHATE ENZYMES"/>
    <property type="match status" value="1"/>
</dbReference>
<dbReference type="SUPFAM" id="SSF52467">
    <property type="entry name" value="DHS-like NAD/FAD-binding domain"/>
    <property type="match status" value="1"/>
</dbReference>
<dbReference type="EMBL" id="MN740152">
    <property type="protein sequence ID" value="QHT90146.1"/>
    <property type="molecule type" value="Genomic_DNA"/>
</dbReference>
<dbReference type="GO" id="GO:0009099">
    <property type="term" value="P:L-valine biosynthetic process"/>
    <property type="evidence" value="ECO:0007669"/>
    <property type="project" value="TreeGrafter"/>
</dbReference>
<dbReference type="InterPro" id="IPR012001">
    <property type="entry name" value="Thiamin_PyroP_enz_TPP-bd_dom"/>
</dbReference>
<dbReference type="GO" id="GO:0003984">
    <property type="term" value="F:acetolactate synthase activity"/>
    <property type="evidence" value="ECO:0007669"/>
    <property type="project" value="TreeGrafter"/>
</dbReference>
<dbReference type="InterPro" id="IPR029061">
    <property type="entry name" value="THDP-binding"/>
</dbReference>
<dbReference type="InterPro" id="IPR045229">
    <property type="entry name" value="TPP_enz"/>
</dbReference>
<reference evidence="7" key="1">
    <citation type="journal article" date="2020" name="Nature">
        <title>Giant virus diversity and host interactions through global metagenomics.</title>
        <authorList>
            <person name="Schulz F."/>
            <person name="Roux S."/>
            <person name="Paez-Espino D."/>
            <person name="Jungbluth S."/>
            <person name="Walsh D.A."/>
            <person name="Denef V.J."/>
            <person name="McMahon K.D."/>
            <person name="Konstantinidis K.T."/>
            <person name="Eloe-Fadrosh E.A."/>
            <person name="Kyrpides N.C."/>
            <person name="Woyke T."/>
        </authorList>
    </citation>
    <scope>NUCLEOTIDE SEQUENCE</scope>
    <source>
        <strain evidence="7">GVMAG-M-3300023184-62</strain>
    </source>
</reference>
<dbReference type="GO" id="GO:0030976">
    <property type="term" value="F:thiamine pyrophosphate binding"/>
    <property type="evidence" value="ECO:0007669"/>
    <property type="project" value="InterPro"/>
</dbReference>
<evidence type="ECO:0000256" key="3">
    <source>
        <dbReference type="RuleBase" id="RU362132"/>
    </source>
</evidence>